<proteinExistence type="predicted"/>
<dbReference type="Gene3D" id="3.40.50.11350">
    <property type="match status" value="1"/>
</dbReference>
<dbReference type="RefSeq" id="WP_186873275.1">
    <property type="nucleotide sequence ID" value="NZ_JACOPJ010000007.1"/>
</dbReference>
<reference evidence="1 2" key="1">
    <citation type="submission" date="2020-08" db="EMBL/GenBank/DDBJ databases">
        <title>Genome public.</title>
        <authorList>
            <person name="Liu C."/>
            <person name="Sun Q."/>
        </authorList>
    </citation>
    <scope>NUCLEOTIDE SEQUENCE [LARGE SCALE GENOMIC DNA]</scope>
    <source>
        <strain evidence="1 2">NSJ-67</strain>
    </source>
</reference>
<accession>A0ABR7GX80</accession>
<keyword evidence="2" id="KW-1185">Reference proteome</keyword>
<comment type="caution">
    <text evidence="1">The sequence shown here is derived from an EMBL/GenBank/DDBJ whole genome shotgun (WGS) entry which is preliminary data.</text>
</comment>
<evidence type="ECO:0000313" key="1">
    <source>
        <dbReference type="EMBL" id="MBC5698944.1"/>
    </source>
</evidence>
<dbReference type="EMBL" id="JACOPJ010000007">
    <property type="protein sequence ID" value="MBC5698944.1"/>
    <property type="molecule type" value="Genomic_DNA"/>
</dbReference>
<dbReference type="Proteomes" id="UP000615961">
    <property type="component" value="Unassembled WGS sequence"/>
</dbReference>
<organism evidence="1 2">
    <name type="scientific">Roseburia difficilis</name>
    <dbReference type="NCBI Taxonomy" id="2763060"/>
    <lineage>
        <taxon>Bacteria</taxon>
        <taxon>Bacillati</taxon>
        <taxon>Bacillota</taxon>
        <taxon>Clostridia</taxon>
        <taxon>Lachnospirales</taxon>
        <taxon>Lachnospiraceae</taxon>
        <taxon>Roseburia</taxon>
    </lineage>
</organism>
<sequence length="248" mass="29044">MRVINSAYELSRRRHEKLIVFWYLCPELNCAFEELFQPLQDPDVKLINIRSLYDPRKLWYQLTASQRFGNEDILQNKTDGTLHEDFFQKLKKRVYIFTWEHFYPVHDYHFYVPTAALRKRIDSFTGQFAPRCTGVHIRRTDNAVSMGKSTTEQFIREMERELTAHPEGRFFLATDDASEEALLRSRFPDKIISNQNRTIDRNSVAGMHDALLDLYCLAATDKIIGSYWSSFTDIAADMRGIEKVIAGE</sequence>
<protein>
    <recommendedName>
        <fullName evidence="3">Glycosyl transferase</fullName>
    </recommendedName>
</protein>
<name>A0ABR7GX80_9FIRM</name>
<gene>
    <name evidence="1" type="ORF">H8S25_11500</name>
</gene>
<evidence type="ECO:0008006" key="3">
    <source>
        <dbReference type="Google" id="ProtNLM"/>
    </source>
</evidence>
<evidence type="ECO:0000313" key="2">
    <source>
        <dbReference type="Proteomes" id="UP000615961"/>
    </source>
</evidence>